<feature type="domain" description="TGF-beta propeptide" evidence="2">
    <location>
        <begin position="87"/>
        <end position="234"/>
    </location>
</feature>
<dbReference type="EMBL" id="CARXXK010000005">
    <property type="protein sequence ID" value="CAI6367702.1"/>
    <property type="molecule type" value="Genomic_DNA"/>
</dbReference>
<feature type="compositionally biased region" description="Basic and acidic residues" evidence="1">
    <location>
        <begin position="373"/>
        <end position="383"/>
    </location>
</feature>
<dbReference type="InterPro" id="IPR001111">
    <property type="entry name" value="TGF-b_propeptide"/>
</dbReference>
<evidence type="ECO:0000313" key="4">
    <source>
        <dbReference type="Proteomes" id="UP001160148"/>
    </source>
</evidence>
<evidence type="ECO:0000259" key="2">
    <source>
        <dbReference type="Pfam" id="PF00688"/>
    </source>
</evidence>
<dbReference type="AlphaFoldDB" id="A0AAV0XI26"/>
<dbReference type="Gene3D" id="2.60.120.970">
    <property type="match status" value="1"/>
</dbReference>
<feature type="compositionally biased region" description="Polar residues" evidence="1">
    <location>
        <begin position="359"/>
        <end position="370"/>
    </location>
</feature>
<comment type="caution">
    <text evidence="3">The sequence shown here is derived from an EMBL/GenBank/DDBJ whole genome shotgun (WGS) entry which is preliminary data.</text>
</comment>
<evidence type="ECO:0000256" key="1">
    <source>
        <dbReference type="SAM" id="MobiDB-lite"/>
    </source>
</evidence>
<dbReference type="Proteomes" id="UP001160148">
    <property type="component" value="Unassembled WGS sequence"/>
</dbReference>
<name>A0AAV0XI26_9HEMI</name>
<dbReference type="Pfam" id="PF00688">
    <property type="entry name" value="TGFb_propeptide"/>
    <property type="match status" value="1"/>
</dbReference>
<reference evidence="3 4" key="1">
    <citation type="submission" date="2023-01" db="EMBL/GenBank/DDBJ databases">
        <authorList>
            <person name="Whitehead M."/>
        </authorList>
    </citation>
    <scope>NUCLEOTIDE SEQUENCE [LARGE SCALE GENOMIC DNA]</scope>
</reference>
<proteinExistence type="predicted"/>
<protein>
    <recommendedName>
        <fullName evidence="2">TGF-beta propeptide domain-containing protein</fullName>
    </recommendedName>
</protein>
<organism evidence="3 4">
    <name type="scientific">Macrosiphum euphorbiae</name>
    <name type="common">potato aphid</name>
    <dbReference type="NCBI Taxonomy" id="13131"/>
    <lineage>
        <taxon>Eukaryota</taxon>
        <taxon>Metazoa</taxon>
        <taxon>Ecdysozoa</taxon>
        <taxon>Arthropoda</taxon>
        <taxon>Hexapoda</taxon>
        <taxon>Insecta</taxon>
        <taxon>Pterygota</taxon>
        <taxon>Neoptera</taxon>
        <taxon>Paraneoptera</taxon>
        <taxon>Hemiptera</taxon>
        <taxon>Sternorrhyncha</taxon>
        <taxon>Aphidomorpha</taxon>
        <taxon>Aphidoidea</taxon>
        <taxon>Aphididae</taxon>
        <taxon>Macrosiphini</taxon>
        <taxon>Macrosiphum</taxon>
    </lineage>
</organism>
<sequence length="383" mass="43532">MMMGDMPSADDPQDSSLPATTFVLATVIPNNYSDEMSHNDKDRRERLEYIQRQMMINLKGMIPILPPIPVTKTVYPTCDLPKHTNEDVWNTRVSMNLMFNISLPKSSKGITVNVNTARLRLYKQFLSCYSQSSNETDDSQSCQPALFVESKTKTNLSTPGVVPIKMDKRQIRVSIYMYTKSLRKRVRRTKLLDSHMVPYYSEEWTEWNIRNAVEFWHENPARNYGIGVEVEDEDGNLLPVAKFFRAMNCSGDAQMMTSKPAQGFLMEAAQNGYSNPTTTTNNSNTNTVDAIAFRFNMHRYPIMDVTTVSEANNAMLYQYDKHAFEQVGGRGTFSSLNLSPRQEGQVTELQHRILDGSLQHRNNGTLTGSLSVDGHEHEQSLKV</sequence>
<evidence type="ECO:0000313" key="3">
    <source>
        <dbReference type="EMBL" id="CAI6367702.1"/>
    </source>
</evidence>
<keyword evidence="4" id="KW-1185">Reference proteome</keyword>
<accession>A0AAV0XI26</accession>
<gene>
    <name evidence="3" type="ORF">MEUPH1_LOCUS22149</name>
</gene>
<feature type="region of interest" description="Disordered" evidence="1">
    <location>
        <begin position="359"/>
        <end position="383"/>
    </location>
</feature>